<organism evidence="8 9">
    <name type="scientific">Antarcticibacterium flavum</name>
    <dbReference type="NCBI Taxonomy" id="2058175"/>
    <lineage>
        <taxon>Bacteria</taxon>
        <taxon>Pseudomonadati</taxon>
        <taxon>Bacteroidota</taxon>
        <taxon>Flavobacteriia</taxon>
        <taxon>Flavobacteriales</taxon>
        <taxon>Flavobacteriaceae</taxon>
        <taxon>Antarcticibacterium</taxon>
    </lineage>
</organism>
<keyword evidence="5" id="KW-0073">Auxin biosynthesis</keyword>
<evidence type="ECO:0000256" key="3">
    <source>
        <dbReference type="ARBA" id="ARBA00012535"/>
    </source>
</evidence>
<dbReference type="SUPFAM" id="SSF51905">
    <property type="entry name" value="FAD/NAD(P)-binding domain"/>
    <property type="match status" value="1"/>
</dbReference>
<dbReference type="Pfam" id="PF01593">
    <property type="entry name" value="Amino_oxidase"/>
    <property type="match status" value="1"/>
</dbReference>
<name>A0A5B7X6P9_9FLAO</name>
<gene>
    <name evidence="8" type="ORF">FHG64_17565</name>
</gene>
<dbReference type="GO" id="GO:0009851">
    <property type="term" value="P:auxin biosynthetic process"/>
    <property type="evidence" value="ECO:0007669"/>
    <property type="project" value="UniProtKB-KW"/>
</dbReference>
<evidence type="ECO:0000256" key="2">
    <source>
        <dbReference type="ARBA" id="ARBA00005833"/>
    </source>
</evidence>
<dbReference type="InterPro" id="IPR036188">
    <property type="entry name" value="FAD/NAD-bd_sf"/>
</dbReference>
<dbReference type="InterPro" id="IPR002937">
    <property type="entry name" value="Amino_oxidase"/>
</dbReference>
<dbReference type="Gene3D" id="1.10.405.10">
    <property type="entry name" value="Guanine Nucleotide Dissociation Inhibitor, domain 1"/>
    <property type="match status" value="1"/>
</dbReference>
<evidence type="ECO:0000259" key="7">
    <source>
        <dbReference type="Pfam" id="PF01593"/>
    </source>
</evidence>
<evidence type="ECO:0000313" key="8">
    <source>
        <dbReference type="EMBL" id="QCY71059.1"/>
    </source>
</evidence>
<dbReference type="GO" id="GO:0050361">
    <property type="term" value="F:tryptophan 2-monooxygenase activity"/>
    <property type="evidence" value="ECO:0007669"/>
    <property type="project" value="UniProtKB-EC"/>
</dbReference>
<dbReference type="PANTHER" id="PTHR10742:SF342">
    <property type="entry name" value="AMINE OXIDASE"/>
    <property type="match status" value="1"/>
</dbReference>
<dbReference type="GO" id="GO:0001716">
    <property type="term" value="F:L-amino-acid oxidase activity"/>
    <property type="evidence" value="ECO:0007669"/>
    <property type="project" value="TreeGrafter"/>
</dbReference>
<comment type="catalytic activity">
    <reaction evidence="6">
        <text>L-tryptophan + O2 = indole-3-acetamide + CO2 + H2O</text>
        <dbReference type="Rhea" id="RHEA:16165"/>
        <dbReference type="ChEBI" id="CHEBI:15377"/>
        <dbReference type="ChEBI" id="CHEBI:15379"/>
        <dbReference type="ChEBI" id="CHEBI:16031"/>
        <dbReference type="ChEBI" id="CHEBI:16526"/>
        <dbReference type="ChEBI" id="CHEBI:57912"/>
        <dbReference type="EC" id="1.13.12.3"/>
    </reaction>
</comment>
<dbReference type="KEGG" id="afla:FHG64_17565"/>
<dbReference type="PANTHER" id="PTHR10742">
    <property type="entry name" value="FLAVIN MONOAMINE OXIDASE"/>
    <property type="match status" value="1"/>
</dbReference>
<dbReference type="SUPFAM" id="SSF54373">
    <property type="entry name" value="FAD-linked reductases, C-terminal domain"/>
    <property type="match status" value="1"/>
</dbReference>
<dbReference type="Gene3D" id="3.90.660.10">
    <property type="match status" value="1"/>
</dbReference>
<proteinExistence type="inferred from homology"/>
<dbReference type="InterPro" id="IPR050281">
    <property type="entry name" value="Flavin_monoamine_oxidase"/>
</dbReference>
<protein>
    <recommendedName>
        <fullName evidence="4">Tryptophan 2-monooxygenase</fullName>
        <ecNumber evidence="3">1.13.12.3</ecNumber>
    </recommendedName>
</protein>
<evidence type="ECO:0000256" key="6">
    <source>
        <dbReference type="ARBA" id="ARBA00047321"/>
    </source>
</evidence>
<comment type="similarity">
    <text evidence="2">Belongs to the tryptophan 2-monooxygenase family.</text>
</comment>
<evidence type="ECO:0000256" key="1">
    <source>
        <dbReference type="ARBA" id="ARBA00004814"/>
    </source>
</evidence>
<dbReference type="RefSeq" id="WP_139067609.1">
    <property type="nucleotide sequence ID" value="NZ_CP040812.1"/>
</dbReference>
<evidence type="ECO:0000256" key="5">
    <source>
        <dbReference type="ARBA" id="ARBA00023070"/>
    </source>
</evidence>
<keyword evidence="9" id="KW-1185">Reference proteome</keyword>
<dbReference type="Gene3D" id="1.10.10.1620">
    <property type="match status" value="1"/>
</dbReference>
<comment type="pathway">
    <text evidence="1">Plant hormone metabolism; auxin biosynthesis.</text>
</comment>
<dbReference type="Gene3D" id="3.50.50.60">
    <property type="entry name" value="FAD/NAD(P)-binding domain"/>
    <property type="match status" value="1"/>
</dbReference>
<reference evidence="8 9" key="1">
    <citation type="submission" date="2019-06" db="EMBL/GenBank/DDBJ databases">
        <title>Complete genome sequence of Antarcticibacterium flavum KCTC 52984T from an Antarctic marine sediment.</title>
        <authorList>
            <person name="Lee Y.M."/>
            <person name="Shin S.C."/>
        </authorList>
    </citation>
    <scope>NUCLEOTIDE SEQUENCE [LARGE SCALE GENOMIC DNA]</scope>
    <source>
        <strain evidence="8 9">KCTC 52984</strain>
    </source>
</reference>
<dbReference type="AlphaFoldDB" id="A0A5B7X6P9"/>
<evidence type="ECO:0000256" key="4">
    <source>
        <dbReference type="ARBA" id="ARBA00017871"/>
    </source>
</evidence>
<dbReference type="Proteomes" id="UP000309016">
    <property type="component" value="Chromosome"/>
</dbReference>
<sequence>MRQYSEQTKQRIRAIFTEKPNKISFQNKEKLAAFGPVLKKNKVIIIGAGISGLCSAYELEKKGYNVTILEAQEDHIGGRIRTFRHGNIYSEFGAMRIPEEHDLTLKYISELGLSNKLRPFIQESKDTFAYIRGTRVNRTDEGKETLKKKFKLSERELQMSVDDIWMESVIRTLTNLSKSEKEQLYSKHLSAKNLISLDQNSLYNNLKNSNLSRAAIEFVSSIYGVTTYLETALLEHLREELEGVWLNKFWEIEGGMDIIVKKFLSAIKANLLTGAVVKKIINHEKQAEVVYSYKEQDCKLSADWVICTIPLGVLTRLEIDKAFSKDKINAIRNVNYDSSTKIITRCENRFWELNDNIFGGGSVWDGGLGHTWYPSDNNISKNINISNSESMLISSYTWGMHARRIDSIPENDINNYVKNELKKIHLKMNASELIESKRWSWDNHEWSSGAFAFFNPGDQTDLYKELVNHEKKVLLAGEHCSFSHSWIQGALESALEVCNHIVNRRNE</sequence>
<feature type="domain" description="Amine oxidase" evidence="7">
    <location>
        <begin position="50"/>
        <end position="501"/>
    </location>
</feature>
<dbReference type="EMBL" id="CP040812">
    <property type="protein sequence ID" value="QCY71059.1"/>
    <property type="molecule type" value="Genomic_DNA"/>
</dbReference>
<accession>A0A5B7X6P9</accession>
<dbReference type="OrthoDB" id="9767561at2"/>
<dbReference type="GO" id="GO:0009063">
    <property type="term" value="P:amino acid catabolic process"/>
    <property type="evidence" value="ECO:0007669"/>
    <property type="project" value="TreeGrafter"/>
</dbReference>
<dbReference type="EC" id="1.13.12.3" evidence="3"/>
<evidence type="ECO:0000313" key="9">
    <source>
        <dbReference type="Proteomes" id="UP000309016"/>
    </source>
</evidence>